<evidence type="ECO:0000259" key="1">
    <source>
        <dbReference type="Pfam" id="PF13966"/>
    </source>
</evidence>
<reference evidence="2" key="1">
    <citation type="journal article" date="2015" name="Nat. Genet.">
        <title>The pineapple genome and the evolution of CAM photosynthesis.</title>
        <authorList>
            <person name="Ming R."/>
            <person name="VanBuren R."/>
            <person name="Wai C.M."/>
            <person name="Tang H."/>
            <person name="Schatz M.C."/>
            <person name="Bowers J.E."/>
            <person name="Lyons E."/>
            <person name="Wang M.L."/>
            <person name="Chen J."/>
            <person name="Biggers E."/>
            <person name="Zhang J."/>
            <person name="Huang L."/>
            <person name="Zhang L."/>
            <person name="Miao W."/>
            <person name="Zhang J."/>
            <person name="Ye Z."/>
            <person name="Miao C."/>
            <person name="Lin Z."/>
            <person name="Wang H."/>
            <person name="Zhou H."/>
            <person name="Yim W.C."/>
            <person name="Priest H.D."/>
            <person name="Zheng C."/>
            <person name="Woodhouse M."/>
            <person name="Edger P.P."/>
            <person name="Guyot R."/>
            <person name="Guo H.B."/>
            <person name="Guo H."/>
            <person name="Zheng G."/>
            <person name="Singh R."/>
            <person name="Sharma A."/>
            <person name="Min X."/>
            <person name="Zheng Y."/>
            <person name="Lee H."/>
            <person name="Gurtowski J."/>
            <person name="Sedlazeck F.J."/>
            <person name="Harkess A."/>
            <person name="McKain M.R."/>
            <person name="Liao Z."/>
            <person name="Fang J."/>
            <person name="Liu J."/>
            <person name="Zhang X."/>
            <person name="Zhang Q."/>
            <person name="Hu W."/>
            <person name="Qin Y."/>
            <person name="Wang K."/>
            <person name="Chen L.Y."/>
            <person name="Shirley N."/>
            <person name="Lin Y.R."/>
            <person name="Liu L.Y."/>
            <person name="Hernandez A.G."/>
            <person name="Wright C.L."/>
            <person name="Bulone V."/>
            <person name="Tuskan G.A."/>
            <person name="Heath K."/>
            <person name="Zee F."/>
            <person name="Moore P.H."/>
            <person name="Sunkar R."/>
            <person name="Leebens-Mack J.H."/>
            <person name="Mockler T."/>
            <person name="Bennetzen J.L."/>
            <person name="Freeling M."/>
            <person name="Sankoff D."/>
            <person name="Paterson A.H."/>
            <person name="Zhu X."/>
            <person name="Yang X."/>
            <person name="Smith J.A."/>
            <person name="Cushman J.C."/>
            <person name="Paull R.E."/>
            <person name="Yu Q."/>
        </authorList>
    </citation>
    <scope>NUCLEOTIDE SEQUENCE [LARGE SCALE GENOMIC DNA]</scope>
    <source>
        <strain evidence="2">cv. F153</strain>
    </source>
</reference>
<feature type="domain" description="Reverse transcriptase zinc-binding" evidence="1">
    <location>
        <begin position="1"/>
        <end position="41"/>
    </location>
</feature>
<reference evidence="3" key="2">
    <citation type="submission" date="2025-08" db="UniProtKB">
        <authorList>
            <consortium name="RefSeq"/>
        </authorList>
    </citation>
    <scope>IDENTIFICATION</scope>
    <source>
        <tissue evidence="3">Leaf</tissue>
    </source>
</reference>
<name>A0A6P5EHG3_ANACO</name>
<feature type="non-terminal residue" evidence="3">
    <location>
        <position position="1"/>
    </location>
</feature>
<dbReference type="AlphaFoldDB" id="A0A6P5EHG3"/>
<organism evidence="2 3">
    <name type="scientific">Ananas comosus</name>
    <name type="common">Pineapple</name>
    <name type="synonym">Ananas ananas</name>
    <dbReference type="NCBI Taxonomy" id="4615"/>
    <lineage>
        <taxon>Eukaryota</taxon>
        <taxon>Viridiplantae</taxon>
        <taxon>Streptophyta</taxon>
        <taxon>Embryophyta</taxon>
        <taxon>Tracheophyta</taxon>
        <taxon>Spermatophyta</taxon>
        <taxon>Magnoliopsida</taxon>
        <taxon>Liliopsida</taxon>
        <taxon>Poales</taxon>
        <taxon>Bromeliaceae</taxon>
        <taxon>Bromelioideae</taxon>
        <taxon>Ananas</taxon>
    </lineage>
</organism>
<gene>
    <name evidence="3" type="primary">LOC109704642</name>
</gene>
<sequence length="124" mass="14270">KRLPTADRLLKRGMHVNQNCAFCAVLTESCDHMFNDCVYVRFLLLNIGGLDTTDVGTCDVRDLWARATEILVDPLRKQGLILLAATWWVIWKDRNNYVFRGKPPFITGSLERVKLLISDWTTML</sequence>
<evidence type="ECO:0000313" key="2">
    <source>
        <dbReference type="Proteomes" id="UP000515123"/>
    </source>
</evidence>
<proteinExistence type="predicted"/>
<dbReference type="Pfam" id="PF13966">
    <property type="entry name" value="zf-RVT"/>
    <property type="match status" value="1"/>
</dbReference>
<protein>
    <submittedName>
        <fullName evidence="3">Uncharacterized protein LOC109704642</fullName>
    </submittedName>
</protein>
<dbReference type="OrthoDB" id="675217at2759"/>
<evidence type="ECO:0000313" key="3">
    <source>
        <dbReference type="RefSeq" id="XP_020080993.1"/>
    </source>
</evidence>
<keyword evidence="2" id="KW-1185">Reference proteome</keyword>
<dbReference type="GeneID" id="109704642"/>
<dbReference type="InterPro" id="IPR026960">
    <property type="entry name" value="RVT-Znf"/>
</dbReference>
<dbReference type="Proteomes" id="UP000515123">
    <property type="component" value="Unplaced"/>
</dbReference>
<accession>A0A6P5EHG3</accession>
<dbReference type="RefSeq" id="XP_020080993.1">
    <property type="nucleotide sequence ID" value="XM_020225404.1"/>
</dbReference>